<gene>
    <name evidence="1" type="ORF">GIL414_LOCUS47388</name>
    <name evidence="2" type="ORF">SMN809_LOCUS53320</name>
</gene>
<dbReference type="AlphaFoldDB" id="A0A8S3CLG4"/>
<dbReference type="EMBL" id="CAJOBJ010151062">
    <property type="protein sequence ID" value="CAF4806440.1"/>
    <property type="molecule type" value="Genomic_DNA"/>
</dbReference>
<feature type="non-terminal residue" evidence="2">
    <location>
        <position position="1"/>
    </location>
</feature>
<sequence>DSTSTSLTRRGRRPNDQWLFQQEHPQYSSHLLIRRSYRVVHVLLGPSIPRYEREDTKERYASAILTLFYPWRSVLDICDIH</sequence>
<evidence type="ECO:0000313" key="3">
    <source>
        <dbReference type="Proteomes" id="UP000676336"/>
    </source>
</evidence>
<evidence type="ECO:0000313" key="2">
    <source>
        <dbReference type="EMBL" id="CAF4934047.1"/>
    </source>
</evidence>
<accession>A0A8S3CLG4</accession>
<feature type="non-terminal residue" evidence="2">
    <location>
        <position position="81"/>
    </location>
</feature>
<proteinExistence type="predicted"/>
<comment type="caution">
    <text evidence="2">The sequence shown here is derived from an EMBL/GenBank/DDBJ whole genome shotgun (WGS) entry which is preliminary data.</text>
</comment>
<name>A0A8S3CLG4_9BILA</name>
<dbReference type="Proteomes" id="UP000681720">
    <property type="component" value="Unassembled WGS sequence"/>
</dbReference>
<dbReference type="EMBL" id="CAJOBI010183183">
    <property type="protein sequence ID" value="CAF4934047.1"/>
    <property type="molecule type" value="Genomic_DNA"/>
</dbReference>
<evidence type="ECO:0000313" key="1">
    <source>
        <dbReference type="EMBL" id="CAF4806440.1"/>
    </source>
</evidence>
<organism evidence="2 3">
    <name type="scientific">Rotaria magnacalcarata</name>
    <dbReference type="NCBI Taxonomy" id="392030"/>
    <lineage>
        <taxon>Eukaryota</taxon>
        <taxon>Metazoa</taxon>
        <taxon>Spiralia</taxon>
        <taxon>Gnathifera</taxon>
        <taxon>Rotifera</taxon>
        <taxon>Eurotatoria</taxon>
        <taxon>Bdelloidea</taxon>
        <taxon>Philodinida</taxon>
        <taxon>Philodinidae</taxon>
        <taxon>Rotaria</taxon>
    </lineage>
</organism>
<dbReference type="Proteomes" id="UP000676336">
    <property type="component" value="Unassembled WGS sequence"/>
</dbReference>
<reference evidence="2" key="1">
    <citation type="submission" date="2021-02" db="EMBL/GenBank/DDBJ databases">
        <authorList>
            <person name="Nowell W R."/>
        </authorList>
    </citation>
    <scope>NUCLEOTIDE SEQUENCE</scope>
</reference>
<protein>
    <submittedName>
        <fullName evidence="2">Uncharacterized protein</fullName>
    </submittedName>
</protein>